<sequence>MGIASSQYKLLQSGQLSSRAILRLAFAPSREVSLCAWAAINTRPEIIYSGARRDEFGVNRLLPAAELALKQREIEPRTVARVLHYLGSDEAREPTYVIDLLSEHSANKQGDIVSELGKINLPLAKRIVAIWQTSRGLPTE</sequence>
<dbReference type="EMBL" id="MEUG01000001">
    <property type="protein sequence ID" value="OGC28779.1"/>
    <property type="molecule type" value="Genomic_DNA"/>
</dbReference>
<dbReference type="Proteomes" id="UP000178602">
    <property type="component" value="Unassembled WGS sequence"/>
</dbReference>
<proteinExistence type="predicted"/>
<evidence type="ECO:0000313" key="1">
    <source>
        <dbReference type="EMBL" id="OGC28779.1"/>
    </source>
</evidence>
<accession>A0A1F4T8D7</accession>
<gene>
    <name evidence="1" type="ORF">A3K49_07535</name>
</gene>
<comment type="caution">
    <text evidence="1">The sequence shown here is derived from an EMBL/GenBank/DDBJ whole genome shotgun (WGS) entry which is preliminary data.</text>
</comment>
<reference evidence="1 2" key="1">
    <citation type="journal article" date="2016" name="Nat. Commun.">
        <title>Thousands of microbial genomes shed light on interconnected biogeochemical processes in an aquifer system.</title>
        <authorList>
            <person name="Anantharaman K."/>
            <person name="Brown C.T."/>
            <person name="Hug L.A."/>
            <person name="Sharon I."/>
            <person name="Castelle C.J."/>
            <person name="Probst A.J."/>
            <person name="Thomas B.C."/>
            <person name="Singh A."/>
            <person name="Wilkins M.J."/>
            <person name="Karaoz U."/>
            <person name="Brodie E.L."/>
            <person name="Williams K.H."/>
            <person name="Hubbard S.S."/>
            <person name="Banfield J.F."/>
        </authorList>
    </citation>
    <scope>NUCLEOTIDE SEQUENCE [LARGE SCALE GENOMIC DNA]</scope>
</reference>
<name>A0A1F4T8D7_UNCSA</name>
<organism evidence="1 2">
    <name type="scientific">candidate division WOR-1 bacterium RIFOXYC12_FULL_54_18</name>
    <dbReference type="NCBI Taxonomy" id="1802584"/>
    <lineage>
        <taxon>Bacteria</taxon>
        <taxon>Bacillati</taxon>
        <taxon>Saganbacteria</taxon>
    </lineage>
</organism>
<protein>
    <submittedName>
        <fullName evidence="1">Uncharacterized protein</fullName>
    </submittedName>
</protein>
<evidence type="ECO:0000313" key="2">
    <source>
        <dbReference type="Proteomes" id="UP000178602"/>
    </source>
</evidence>
<dbReference type="AlphaFoldDB" id="A0A1F4T8D7"/>